<dbReference type="EMBL" id="JACASF010000012">
    <property type="protein sequence ID" value="KAF6444239.1"/>
    <property type="molecule type" value="Genomic_DNA"/>
</dbReference>
<evidence type="ECO:0000256" key="1">
    <source>
        <dbReference type="SAM" id="MobiDB-lite"/>
    </source>
</evidence>
<dbReference type="AlphaFoldDB" id="A0A7J8FA32"/>
<comment type="caution">
    <text evidence="3">The sequence shown here is derived from an EMBL/GenBank/DDBJ whole genome shotgun (WGS) entry which is preliminary data.</text>
</comment>
<evidence type="ECO:0000313" key="4">
    <source>
        <dbReference type="Proteomes" id="UP000550707"/>
    </source>
</evidence>
<name>A0A7J8FA32_MOLMO</name>
<proteinExistence type="predicted"/>
<evidence type="ECO:0000256" key="2">
    <source>
        <dbReference type="SAM" id="Phobius"/>
    </source>
</evidence>
<keyword evidence="4" id="KW-1185">Reference proteome</keyword>
<gene>
    <name evidence="3" type="ORF">HJG59_008544</name>
</gene>
<feature type="compositionally biased region" description="Gly residues" evidence="1">
    <location>
        <begin position="176"/>
        <end position="186"/>
    </location>
</feature>
<dbReference type="Proteomes" id="UP000550707">
    <property type="component" value="Unassembled WGS sequence"/>
</dbReference>
<keyword evidence="2" id="KW-0472">Membrane</keyword>
<evidence type="ECO:0000313" key="3">
    <source>
        <dbReference type="EMBL" id="KAF6444239.1"/>
    </source>
</evidence>
<protein>
    <submittedName>
        <fullName evidence="3">Uncharacterized protein</fullName>
    </submittedName>
</protein>
<feature type="transmembrane region" description="Helical" evidence="2">
    <location>
        <begin position="6"/>
        <end position="27"/>
    </location>
</feature>
<accession>A0A7J8FA32</accession>
<dbReference type="InParanoid" id="A0A7J8FA32"/>
<keyword evidence="2" id="KW-1133">Transmembrane helix</keyword>
<organism evidence="3 4">
    <name type="scientific">Molossus molossus</name>
    <name type="common">Pallas' mastiff bat</name>
    <name type="synonym">Vespertilio molossus</name>
    <dbReference type="NCBI Taxonomy" id="27622"/>
    <lineage>
        <taxon>Eukaryota</taxon>
        <taxon>Metazoa</taxon>
        <taxon>Chordata</taxon>
        <taxon>Craniata</taxon>
        <taxon>Vertebrata</taxon>
        <taxon>Euteleostomi</taxon>
        <taxon>Mammalia</taxon>
        <taxon>Eutheria</taxon>
        <taxon>Laurasiatheria</taxon>
        <taxon>Chiroptera</taxon>
        <taxon>Yangochiroptera</taxon>
        <taxon>Molossidae</taxon>
        <taxon>Molossus</taxon>
    </lineage>
</organism>
<keyword evidence="2" id="KW-0812">Transmembrane</keyword>
<feature type="region of interest" description="Disordered" evidence="1">
    <location>
        <begin position="159"/>
        <end position="186"/>
    </location>
</feature>
<sequence>MFASVSFLFLNPISVTCILLTMIWLFIRKIFMKTPLQEFSSKPYLVILLLWLPETSTYINWNRSEELESHVLTIKRNSFANPSGSWRKLRTSLGSFLNYALVQRTYTIAGSPQPETIFSPKGAARIPGLSLSEFLFSFFPRSVGSAGGGDTVEIREAVKREREGKSRQGNSESQGSSGGAVKGRGTGYRHLLAPEALFSSETVSTIS</sequence>
<reference evidence="3 4" key="1">
    <citation type="journal article" date="2020" name="Nature">
        <title>Six reference-quality genomes reveal evolution of bat adaptations.</title>
        <authorList>
            <person name="Jebb D."/>
            <person name="Huang Z."/>
            <person name="Pippel M."/>
            <person name="Hughes G.M."/>
            <person name="Lavrichenko K."/>
            <person name="Devanna P."/>
            <person name="Winkler S."/>
            <person name="Jermiin L.S."/>
            <person name="Skirmuntt E.C."/>
            <person name="Katzourakis A."/>
            <person name="Burkitt-Gray L."/>
            <person name="Ray D.A."/>
            <person name="Sullivan K.A.M."/>
            <person name="Roscito J.G."/>
            <person name="Kirilenko B.M."/>
            <person name="Davalos L.M."/>
            <person name="Corthals A.P."/>
            <person name="Power M.L."/>
            <person name="Jones G."/>
            <person name="Ransome R.D."/>
            <person name="Dechmann D.K.N."/>
            <person name="Locatelli A.G."/>
            <person name="Puechmaille S.J."/>
            <person name="Fedrigo O."/>
            <person name="Jarvis E.D."/>
            <person name="Hiller M."/>
            <person name="Vernes S.C."/>
            <person name="Myers E.W."/>
            <person name="Teeling E.C."/>
        </authorList>
    </citation>
    <scope>NUCLEOTIDE SEQUENCE [LARGE SCALE GENOMIC DNA]</scope>
    <source>
        <strain evidence="3">MMolMol1</strain>
        <tissue evidence="3">Muscle</tissue>
    </source>
</reference>